<feature type="chain" id="PRO_5042831602" description="HYR domain-containing protein" evidence="4">
    <location>
        <begin position="31"/>
        <end position="4726"/>
    </location>
</feature>
<dbReference type="SMART" id="SM00237">
    <property type="entry name" value="Calx_beta"/>
    <property type="match status" value="2"/>
</dbReference>
<evidence type="ECO:0000256" key="2">
    <source>
        <dbReference type="ARBA" id="ARBA00022737"/>
    </source>
</evidence>
<dbReference type="GO" id="GO:0016020">
    <property type="term" value="C:membrane"/>
    <property type="evidence" value="ECO:0007669"/>
    <property type="project" value="InterPro"/>
</dbReference>
<evidence type="ECO:0000256" key="3">
    <source>
        <dbReference type="ARBA" id="ARBA00022837"/>
    </source>
</evidence>
<proteinExistence type="predicted"/>
<dbReference type="NCBIfam" id="TIGR04131">
    <property type="entry name" value="Bac_Flav_CTERM"/>
    <property type="match status" value="1"/>
</dbReference>
<dbReference type="PANTHER" id="PTHR24273">
    <property type="entry name" value="FI04643P-RELATED"/>
    <property type="match status" value="1"/>
</dbReference>
<dbReference type="InterPro" id="IPR003410">
    <property type="entry name" value="HYR_dom"/>
</dbReference>
<feature type="domain" description="HYR" evidence="5">
    <location>
        <begin position="4470"/>
        <end position="4552"/>
    </location>
</feature>
<dbReference type="InterPro" id="IPR003644">
    <property type="entry name" value="Calx_beta"/>
</dbReference>
<evidence type="ECO:0000256" key="4">
    <source>
        <dbReference type="SAM" id="SignalP"/>
    </source>
</evidence>
<dbReference type="PANTHER" id="PTHR24273:SF32">
    <property type="entry name" value="HYALIN"/>
    <property type="match status" value="1"/>
</dbReference>
<dbReference type="GO" id="GO:0007154">
    <property type="term" value="P:cell communication"/>
    <property type="evidence" value="ECO:0007669"/>
    <property type="project" value="InterPro"/>
</dbReference>
<organism evidence="6 7">
    <name type="scientific">Persicobacter diffluens</name>
    <dbReference type="NCBI Taxonomy" id="981"/>
    <lineage>
        <taxon>Bacteria</taxon>
        <taxon>Pseudomonadati</taxon>
        <taxon>Bacteroidota</taxon>
        <taxon>Cytophagia</taxon>
        <taxon>Cytophagales</taxon>
        <taxon>Persicobacteraceae</taxon>
        <taxon>Persicobacter</taxon>
    </lineage>
</organism>
<dbReference type="InterPro" id="IPR026341">
    <property type="entry name" value="T9SS_type_B"/>
</dbReference>
<keyword evidence="3" id="KW-0106">Calcium</keyword>
<dbReference type="PROSITE" id="PS50825">
    <property type="entry name" value="HYR"/>
    <property type="match status" value="6"/>
</dbReference>
<comment type="caution">
    <text evidence="6">The sequence shown here is derived from an EMBL/GenBank/DDBJ whole genome shotgun (WGS) entry which is preliminary data.</text>
</comment>
<dbReference type="Pfam" id="PF17963">
    <property type="entry name" value="Big_9"/>
    <property type="match status" value="3"/>
</dbReference>
<dbReference type="Pfam" id="PF13585">
    <property type="entry name" value="CHU_C"/>
    <property type="match status" value="1"/>
</dbReference>
<feature type="domain" description="HYR" evidence="5">
    <location>
        <begin position="2457"/>
        <end position="2539"/>
    </location>
</feature>
<feature type="domain" description="HYR" evidence="5">
    <location>
        <begin position="2295"/>
        <end position="2377"/>
    </location>
</feature>
<feature type="signal peptide" evidence="4">
    <location>
        <begin position="1"/>
        <end position="30"/>
    </location>
</feature>
<dbReference type="Gene3D" id="2.60.40.2030">
    <property type="match status" value="4"/>
</dbReference>
<dbReference type="Pfam" id="PF02494">
    <property type="entry name" value="HYR"/>
    <property type="match status" value="7"/>
</dbReference>
<feature type="domain" description="HYR" evidence="5">
    <location>
        <begin position="1477"/>
        <end position="1561"/>
    </location>
</feature>
<dbReference type="InterPro" id="IPR013783">
    <property type="entry name" value="Ig-like_fold"/>
</dbReference>
<name>A0AAN4W163_9BACT</name>
<reference evidence="6 7" key="1">
    <citation type="submission" date="2021-12" db="EMBL/GenBank/DDBJ databases">
        <title>Genome sequencing of bacteria with rrn-lacking chromosome and rrn-plasmid.</title>
        <authorList>
            <person name="Anda M."/>
            <person name="Iwasaki W."/>
        </authorList>
    </citation>
    <scope>NUCLEOTIDE SEQUENCE [LARGE SCALE GENOMIC DNA]</scope>
    <source>
        <strain evidence="6 7">NBRC 15940</strain>
    </source>
</reference>
<evidence type="ECO:0000259" key="5">
    <source>
        <dbReference type="PROSITE" id="PS50825"/>
    </source>
</evidence>
<dbReference type="SUPFAM" id="SSF141072">
    <property type="entry name" value="CalX-like"/>
    <property type="match status" value="4"/>
</dbReference>
<protein>
    <recommendedName>
        <fullName evidence="5">HYR domain-containing protein</fullName>
    </recommendedName>
</protein>
<dbReference type="Proteomes" id="UP001310022">
    <property type="component" value="Unassembled WGS sequence"/>
</dbReference>
<gene>
    <name evidence="6" type="ORF">PEDI_37540</name>
</gene>
<evidence type="ECO:0000313" key="6">
    <source>
        <dbReference type="EMBL" id="GJM63202.1"/>
    </source>
</evidence>
<sequence>MNRFLLLSRIFCAFFCIVIFLVLSKNVALAQESNVHYVPPFFYKLYKDGSNSGSTNNHDVNEHFAILSTNENVDVDVELKYYLNGSLNVLGTYTVSKSGPLRLKLADYKSGDDQVSDAELFGDNNAGEESNLHALSVTGPDGTVKSVDRRIKDFLLLTEMNLTGHVLPAGGLVFEAVNPEQKFFLNITHLADPQAGILTSKGEFAAGTKFFTGHMVSGGSNNSERRNHFVSFMALEDGTQVNIAAGNGFQFFNPSTGAYDLLDANYSRSVVLNKGESYIMGYHFKDNWHNDSSDKINDVNGTLLTTNGKKIIVNSGSWNAGGNSGYGHDIGIDQLVPVDYIGEEYIIARGPGEEKRSEIEQVIVVATENNSILEVNGVRYSWGGSEIKDAGEYWIVTNDQYKGTGNQAYMYLKTTQPSYVYQTVAGEREGSGQNTPGMFLVPRLNCNGARNVTVSFAKTLGAPQVRIIARTDHLKYKLDNGSELDLLGATHGVQISEASDWYLYTITDAHDLYEIWSADGVSPVNVALTIASGNIGAGGFYSGFGEVPIITMTPELEKRGLCAGDATLEVSGPQTGWIYNWYKDGVLIPEASGLDKTSYEVTEVGEYRVTAETGCGDVTYPSDPIEIFPCLEIDPMSMEVDEDAGVVSVLVKRLQSFADDVFFTSKVEDVSTNTMSEFQDYTVQTIASRIKASESQTAMTFQITDDHFDENDEIFKVIFSEPYNATFSADEIEVPITIKDNDPEPYIKVIPPNSSATEGTDNSLTFTIQMANGMNPFYGSGKLVSFDYQFSDVTATYGSDYTVAPVSGTVIFQPGETQKEIVVDIIDDPYNEDQETFELTLSNAVNAQGFEEAGIQSSITVSAKIDDNDPEPVVVITTTPATEGNPIVFTAELQNAGVAVKSGKEIQFSYRTQDVTAEDGLDYTGGNDIVVTIPKMTESKTFEVPTLTDAIAESAEYFDVYFYNHQNAKNSSNGSTNTLKAQINDSNASPELSLSSATTIEGGDLVFKLSTTIQASEDITLGYRTELFEAKSGMFDFIGNGSITIPAGDLETTITIATYDDDVVDGNRRMKLILKEATVSPSGITFFNSTAFGTILEDDETPVANDDLFTYQETDIGTTYSGDVSLNDTGKGMTPEFSLLSQDFTIAEGEFTFNTDGSFDFTPVADFYGTLTFTYELETKVGKASATATIEITNVNDVPTASNDSYTLDEGTTITKLFTVGGLGDGGIVYSIIAQPSKGTVAITNQVTGEFEYTSVSPDFGQDEFTFQVKDVDGEVASGVITLDINYVNYFAPVAVADEFTINDEGPADLDVLLNDTDQDGNALKIDKPAIFEIKSQPAQGNVVFDYDKNVVKFTPVAGGTGTFYFTYSFRDKPDGNNTTNTSNTVTVKVNVISNNQPPVANCVAGPVTVSLDASGNGTLNAVDLDNGSSDPDGDAITFALSQSNFSCSDIGNGTVDLIVTDAKGASSTCSVPIQVVDPIAPIARAYADIEIDLLPNQCSVTPNFAVPIFDDNCKGEISGQYVSGVVPSSNLSAGNYTATYKANDGNGNESTITFNIIIKDVTAPVIQSRPDFKLQLGADGSAILLPSDLDNGTSDDCGTSTLKFEQAGVLVDQLTFECADKGTQTVKLVAVDDSYNRSEKDVQFEVEDKILPTADLKATVDVSLDEFGKATLTTAQIIQGIGIQDNCGNYTVQFSQQDFDCSDVGSKGVTVTIRDDSGNEITENVQVVVRDEMFPTINAKSAVTLNLDADGNATLSVADVEIGSTDNCGIQSRSLSKTTFACGDHNSTVTYSVTDDHGNVSTTDITVKLIDPVAPVVLTQNITVDLLSTSGVTITPEMIDNGSTDNCSALTFSLDKMSFNCSDIGTNTVTLTAKDATGNTSTQTATVTVENKITPTIVAKNDELILGADGTATLDPSSLDNGSTGACGGSLTFTADKTDFSCSDIGDNNVVLTVEDGDGNTTSTTVIVTVKDQTPPSVLTKNFELTLDANGQGTITVSDIDNGVSDACGIKSLLLDQQNFSCADLGDNTVTLKAEDVNGNSASATAIVKVVDGVKPNVVTQNITVYLDADGLATIQAIDLDNGSSDACSSTLSFSADKTNFTCGDLLAPVPVTLTVTDEAGNSDSALAYVTVKDDQAPTLNNVPTDIIVNTASGQCDAVATWAEITANDNCSATLSISHNSGDRFPIGETVVTVRAEDGSSNSMVATFKVTVMDKEAPTLDAPLADISVPAINGQCGAMVNWSTITGTDNCGNVTVTTNHNSGDTFNVGTTKVTVTLEDEAGNTTIEQFNVIVTDEEAPTISNLPTDITVSADANQCDAVVTWTAPTANDNCGIQSFTADYASGATFGIGTTPVTYTAIDNSGNEIEASFNVIVEDHQLPVIDNLPANFTVDAEAGKCEAVVNWPAITASDNCSGVTLEVSPANGSTLPVGAHTITVTAKDASDNEVSGTFEVTVVDVEAPVLVGLPANMTLPAENGMCDAEVIWPAVSATDNCTNVTITSTHNSGDRFSVGTTEVEFTATDDAGNSVSGTFEVTIEDKQAPAFNASNIELALGTGNQVTLSVDDVISDLVENCGVQSKALSQSTFDCDDLGENVVEVSVIDIHGNETKKSILLTIKDVSDPIAVGKDLILDLDANGKATLNPSDLDDGSTDGCGGTLSYSASQTEFDCGDIGGNTIVFTVTDESGNASSVNVTVTVQDLIKPTVLTQNITVSLDASGSVTITPEAIDNGSSDNCGIASMTLDNTTFDCNDIGAQTVILTVTDNNGNSESGTATVTVEDNTDPILAVQDISVQLDASGTASIEVADIVTAQSDNCGIANVTLSQSSFDCANIGANTVTVTLTDNNGNVVTETATVTVEDKLAPVVSTQDITVKLDASGVATITVDDIDNGSTDNCEIDSRTLDITSFDCSAVGTPQTVTLTITDKQGNVASETAIVTVIEDIKPIVLTQNITVSLDASGSVTITPEAIDNGSSDNCGIASMTLDNTTFDCTDIGAQTVILTVTDNNGNSESATATVTVEDNIDPILAVQDLTVQLDASGTASIEVADIVTAQSDNCGIANVTLSQSSFDCANIGANTVTVTLTDNNGNVVTETANVTVEDNVDPVVSTQDITVKLDASGVATITVDDIDNGSTDNCEIDSRTLDITSFDCSAVGTPQTVTLTITDKQGNVASETAIVTVIEDIKPIVLTQNITVSLDASGSVTITPEAIDNGSSDNCGIASMTLDNTTFDCNDIGAQTVILTVTDNNGNSESGTATVTVEDNTDPILAVQDISVQLNASGTASIEVADIVTTQSDNCGVANVTLSQSSFDCANIGANTVTVTLTDNNGNVVTKTATVTLEDKLAPVVSTQDLTVKLDASGVATITVDDIDNGSTDNCEIDSRTLDITSFDCSAVGTPQTVTLTITDKQGNVASETAIVTVVEDIKPIVLTQNLTVSLDASGSVIITPEAIDNGSSDNCGIASMTLNQTTFDCSAVGTPQTVTLTVTDNNGNSESATATVTVEDNTDPILAVQDISVQLNASGTASLEVADIVTTQSDNCGVANVTLSQSSFDCANIGANTVTVTLTDNNGNVVTETATVTVEDKLAPVVSTQDLTVKLDASGMATITVEDIDNGSTDNCEIDSRTLDITSFDCSAVGTPQTVTLTITDKQGNVASETATVTVEEDIKPIVLTQNITVSLDASGSVTITPEAIDNGSSDNCGIASMTLDQTTFDCNDIGAQTVILTVTDNNGNSESATATVTVEDNTDPTLAVKDITIQLDASGNASIEVADIVMTQSDNCGIANVILSQSSFDCANIGANAVTVTLTDNNGNVVTATSTVTIEDAVAPVVSTQDITVKLDASGVATISVDDIDNGSTDNCEIDSRTLDITSFDCSAVGTPQTVTLTITDKQGNVASETATVTVEEDIKPTVLTQNITVSLDASGSVTITPAAIDNGSSDNCGIASLTLDQTTFDCSAVGTPQTVTLTVTDNNGNSESATATVTVEDNTDPTLAVQDITVQLDASGTASLEVADIVTTQSDNCGVANVTLSQSSFDCANIGANTVTVTLTDNNGNVVTATATVTVQDNVAPILQVKTPIDLYLDANGLARLQVADVDNGTSDPCGIAKLSLSHTDFNGADLGSQTIVFTAEDVNGNISTTNIQVNVLDNIAPEFTIRPFIELELDEQGEAKLTAEQLFAEAPSDNVGIDRIEISQTDFDCADVNQNVDVIVEVFDTSGNKKSGLAVVKVLDNILPEITAPADRTVNLVTDCEIIIPDFGTAVVTDNCTVDYSRLTHDAPAVFPLGETNVKWLYQDKAGNVVTVVQKITVVDDRKPVITNMPTLEPIPATQGQCGAQVNWTAPTASDNCELLSFSSDIPPNSFFSIGTTMVTYTAVDRGGNTTTATFEVTVEDREAPEIICPATIHLFPELGLTYALVGQLQDPQVNTTCNEVVTITNDAPAQLHFGTHQINWTVTDNAGNVATCQQTIVVDDPADLTIIKDCPKDFSGYADEGECDLALKLNEPVLNDWVLNATITSDQPEFFPIGTTLVTWTVTDAWGNTETCQQSIAVEIDPESVMVAEGIPELLANPNCVLKLPDLTEYVEVMLPCFGETTIQQSPLAGELITPERDFISVTFKLVDAENKEVGTLVEEIFVQCLDRFEVPNMISPNGDGYNDRLEIPTIETYTGTELMIFNRWGQEVFRQRNYSNDWDGRSQSGKPLPAGTYYYSLKKDGEEHQSGYIHIVL</sequence>
<feature type="domain" description="HYR" evidence="5">
    <location>
        <begin position="2134"/>
        <end position="2215"/>
    </location>
</feature>
<dbReference type="InterPro" id="IPR038081">
    <property type="entry name" value="CalX-like_sf"/>
</dbReference>
<dbReference type="EMBL" id="BQKE01000002">
    <property type="protein sequence ID" value="GJM63202.1"/>
    <property type="molecule type" value="Genomic_DNA"/>
</dbReference>
<feature type="domain" description="HYR" evidence="5">
    <location>
        <begin position="4310"/>
        <end position="4392"/>
    </location>
</feature>
<dbReference type="Gene3D" id="2.60.40.10">
    <property type="entry name" value="Immunoglobulins"/>
    <property type="match status" value="5"/>
</dbReference>
<evidence type="ECO:0000313" key="7">
    <source>
        <dbReference type="Proteomes" id="UP001310022"/>
    </source>
</evidence>
<dbReference type="Pfam" id="PF03160">
    <property type="entry name" value="Calx-beta"/>
    <property type="match status" value="4"/>
</dbReference>
<evidence type="ECO:0000256" key="1">
    <source>
        <dbReference type="ARBA" id="ARBA00022729"/>
    </source>
</evidence>
<accession>A0AAN4W163</accession>
<dbReference type="RefSeq" id="WP_338238401.1">
    <property type="nucleotide sequence ID" value="NZ_BQKE01000002.1"/>
</dbReference>
<keyword evidence="1 4" id="KW-0732">Signal</keyword>
<keyword evidence="7" id="KW-1185">Reference proteome</keyword>
<keyword evidence="2" id="KW-0677">Repeat</keyword>